<reference evidence="6 7" key="1">
    <citation type="submission" date="2020-04" db="EMBL/GenBank/DDBJ databases">
        <title>MicrobeNet Type strains.</title>
        <authorList>
            <person name="Nicholson A.C."/>
        </authorList>
    </citation>
    <scope>NUCLEOTIDE SEQUENCE [LARGE SCALE GENOMIC DNA]</scope>
    <source>
        <strain evidence="6 7">DSM 44113</strain>
    </source>
</reference>
<sequence length="75" mass="8566">MARRPVRTPAARRGLVRVPDGALDYKNVTYLRTFLNDRGKLRSRAVTRLSPQDQKQLALAVKNAREMALLPYSTR</sequence>
<dbReference type="HAMAP" id="MF_00270">
    <property type="entry name" value="Ribosomal_bS18"/>
    <property type="match status" value="1"/>
</dbReference>
<dbReference type="GO" id="GO:0006412">
    <property type="term" value="P:translation"/>
    <property type="evidence" value="ECO:0007669"/>
    <property type="project" value="UniProtKB-UniRule"/>
</dbReference>
<comment type="subunit">
    <text evidence="4">Part of the 30S ribosomal subunit. Forms a tight heterodimer with protein bS6.</text>
</comment>
<dbReference type="InterPro" id="IPR036870">
    <property type="entry name" value="Ribosomal_bS18_sf"/>
</dbReference>
<evidence type="ECO:0000313" key="6">
    <source>
        <dbReference type="EMBL" id="NKY17446.1"/>
    </source>
</evidence>
<dbReference type="GO" id="GO:0003735">
    <property type="term" value="F:structural constituent of ribosome"/>
    <property type="evidence" value="ECO:0007669"/>
    <property type="project" value="InterPro"/>
</dbReference>
<dbReference type="NCBIfam" id="TIGR00165">
    <property type="entry name" value="S18"/>
    <property type="match status" value="1"/>
</dbReference>
<accession>A0A846WYK2</accession>
<evidence type="ECO:0000256" key="4">
    <source>
        <dbReference type="HAMAP-Rule" id="MF_00270"/>
    </source>
</evidence>
<keyword evidence="4" id="KW-0699">rRNA-binding</keyword>
<proteinExistence type="inferred from homology"/>
<dbReference type="EMBL" id="JAAXOQ010000003">
    <property type="protein sequence ID" value="NKY17446.1"/>
    <property type="molecule type" value="Genomic_DNA"/>
</dbReference>
<name>A0A846WYK2_9ACTN</name>
<keyword evidence="7" id="KW-1185">Reference proteome</keyword>
<comment type="similarity">
    <text evidence="1 4 5">Belongs to the bacterial ribosomal protein bS18 family.</text>
</comment>
<dbReference type="Gene3D" id="4.10.640.10">
    <property type="entry name" value="Ribosomal protein S18"/>
    <property type="match status" value="1"/>
</dbReference>
<keyword evidence="2 4" id="KW-0689">Ribosomal protein</keyword>
<comment type="caution">
    <text evidence="6">The sequence shown here is derived from an EMBL/GenBank/DDBJ whole genome shotgun (WGS) entry which is preliminary data.</text>
</comment>
<organism evidence="6 7">
    <name type="scientific">Tsukamurella spumae</name>
    <dbReference type="NCBI Taxonomy" id="44753"/>
    <lineage>
        <taxon>Bacteria</taxon>
        <taxon>Bacillati</taxon>
        <taxon>Actinomycetota</taxon>
        <taxon>Actinomycetes</taxon>
        <taxon>Mycobacteriales</taxon>
        <taxon>Tsukamurellaceae</taxon>
        <taxon>Tsukamurella</taxon>
    </lineage>
</organism>
<dbReference type="GO" id="GO:0070181">
    <property type="term" value="F:small ribosomal subunit rRNA binding"/>
    <property type="evidence" value="ECO:0007669"/>
    <property type="project" value="TreeGrafter"/>
</dbReference>
<dbReference type="PANTHER" id="PTHR13479">
    <property type="entry name" value="30S RIBOSOMAL PROTEIN S18"/>
    <property type="match status" value="1"/>
</dbReference>
<evidence type="ECO:0000313" key="7">
    <source>
        <dbReference type="Proteomes" id="UP000582646"/>
    </source>
</evidence>
<dbReference type="Proteomes" id="UP000582646">
    <property type="component" value="Unassembled WGS sequence"/>
</dbReference>
<dbReference type="AlphaFoldDB" id="A0A846WYK2"/>
<evidence type="ECO:0000256" key="1">
    <source>
        <dbReference type="ARBA" id="ARBA00005589"/>
    </source>
</evidence>
<dbReference type="PRINTS" id="PR00974">
    <property type="entry name" value="RIBOSOMALS18"/>
</dbReference>
<dbReference type="PANTHER" id="PTHR13479:SF40">
    <property type="entry name" value="SMALL RIBOSOMAL SUBUNIT PROTEIN BS18M"/>
    <property type="match status" value="1"/>
</dbReference>
<evidence type="ECO:0000256" key="3">
    <source>
        <dbReference type="ARBA" id="ARBA00023274"/>
    </source>
</evidence>
<keyword evidence="3 4" id="KW-0687">Ribonucleoprotein</keyword>
<dbReference type="RefSeq" id="WP_168544535.1">
    <property type="nucleotide sequence ID" value="NZ_BAAAKS010000002.1"/>
</dbReference>
<evidence type="ECO:0000256" key="2">
    <source>
        <dbReference type="ARBA" id="ARBA00022980"/>
    </source>
</evidence>
<comment type="function">
    <text evidence="4">Binds as a heterodimer with protein bS6 to the central domain of the 16S rRNA, where it helps stabilize the platform of the 30S subunit.</text>
</comment>
<gene>
    <name evidence="4 6" type="primary">rpsR</name>
    <name evidence="6" type="ORF">HF999_03515</name>
</gene>
<dbReference type="Pfam" id="PF01084">
    <property type="entry name" value="Ribosomal_S18"/>
    <property type="match status" value="1"/>
</dbReference>
<dbReference type="InterPro" id="IPR001648">
    <property type="entry name" value="Ribosomal_bS18"/>
</dbReference>
<dbReference type="SUPFAM" id="SSF46911">
    <property type="entry name" value="Ribosomal protein S18"/>
    <property type="match status" value="1"/>
</dbReference>
<evidence type="ECO:0000256" key="5">
    <source>
        <dbReference type="RuleBase" id="RU003910"/>
    </source>
</evidence>
<dbReference type="GO" id="GO:0022627">
    <property type="term" value="C:cytosolic small ribosomal subunit"/>
    <property type="evidence" value="ECO:0007669"/>
    <property type="project" value="TreeGrafter"/>
</dbReference>
<keyword evidence="4" id="KW-0694">RNA-binding</keyword>
<protein>
    <recommendedName>
        <fullName evidence="4">Small ribosomal subunit protein bS18</fullName>
    </recommendedName>
</protein>